<feature type="compositionally biased region" description="Low complexity" evidence="1">
    <location>
        <begin position="413"/>
        <end position="425"/>
    </location>
</feature>
<reference evidence="2" key="1">
    <citation type="journal article" date="2015" name="Nature">
        <title>Complex archaea that bridge the gap between prokaryotes and eukaryotes.</title>
        <authorList>
            <person name="Spang A."/>
            <person name="Saw J.H."/>
            <person name="Jorgensen S.L."/>
            <person name="Zaremba-Niedzwiedzka K."/>
            <person name="Martijn J."/>
            <person name="Lind A.E."/>
            <person name="van Eijk R."/>
            <person name="Schleper C."/>
            <person name="Guy L."/>
            <person name="Ettema T.J."/>
        </authorList>
    </citation>
    <scope>NUCLEOTIDE SEQUENCE</scope>
</reference>
<feature type="region of interest" description="Disordered" evidence="1">
    <location>
        <begin position="212"/>
        <end position="245"/>
    </location>
</feature>
<dbReference type="AlphaFoldDB" id="A0A0F9D898"/>
<feature type="non-terminal residue" evidence="2">
    <location>
        <position position="440"/>
    </location>
</feature>
<protein>
    <recommendedName>
        <fullName evidence="3">Bacterial Ig-like domain-containing protein</fullName>
    </recommendedName>
</protein>
<evidence type="ECO:0000313" key="2">
    <source>
        <dbReference type="EMBL" id="KKL57784.1"/>
    </source>
</evidence>
<evidence type="ECO:0000256" key="1">
    <source>
        <dbReference type="SAM" id="MobiDB-lite"/>
    </source>
</evidence>
<accession>A0A0F9D898</accession>
<feature type="region of interest" description="Disordered" evidence="1">
    <location>
        <begin position="402"/>
        <end position="440"/>
    </location>
</feature>
<name>A0A0F9D898_9ZZZZ</name>
<organism evidence="2">
    <name type="scientific">marine sediment metagenome</name>
    <dbReference type="NCBI Taxonomy" id="412755"/>
    <lineage>
        <taxon>unclassified sequences</taxon>
        <taxon>metagenomes</taxon>
        <taxon>ecological metagenomes</taxon>
    </lineage>
</organism>
<gene>
    <name evidence="2" type="ORF">LCGC14_2231960</name>
</gene>
<dbReference type="EMBL" id="LAZR01030047">
    <property type="protein sequence ID" value="KKL57784.1"/>
    <property type="molecule type" value="Genomic_DNA"/>
</dbReference>
<feature type="compositionally biased region" description="Polar residues" evidence="1">
    <location>
        <begin position="402"/>
        <end position="412"/>
    </location>
</feature>
<sequence>MNIRSLGMRSFGIRCSLALALAVGVAAIGAPAAVAGNGAMAVDCDASTTGVVDTACSYGNGASFTAAVHVTTIPAGNSPSADGYIGLNTALTWTDANITYVPTALPADEITWPDKFGFNLRLGSGAWIGHGDATALFPPFPVSTHSTGSPSPPLTSGEVVKLNFTCGTDVMSPIDQIPYLDPPAGTGGASFKLENNDTVIPAVANATVTCGTPGPSGPDPPTFSTTDPASPANNNSPKIKGSAEAGSTVRLYTTSDCSGTPEVTGSAADFASTGLTVAVADDSTTPFYGTAEDTSNILSSCSFGSPFGSIEYVEDSTASPPTLTATAPVSPANENSPKIKGTAEAGSTVTLYTNATCTSGVAATGSSGAFASPGLTVAVGDDSTTTFYGKIQDQVGNVSGCSSSSIAYTEDSTAPAEPTLTATAPVSPANDNSPKIKGTA</sequence>
<proteinExistence type="predicted"/>
<evidence type="ECO:0008006" key="3">
    <source>
        <dbReference type="Google" id="ProtNLM"/>
    </source>
</evidence>
<comment type="caution">
    <text evidence="2">The sequence shown here is derived from an EMBL/GenBank/DDBJ whole genome shotgun (WGS) entry which is preliminary data.</text>
</comment>
<feature type="compositionally biased region" description="Low complexity" evidence="1">
    <location>
        <begin position="222"/>
        <end position="232"/>
    </location>
</feature>